<evidence type="ECO:0000313" key="2">
    <source>
        <dbReference type="Proteomes" id="UP001286313"/>
    </source>
</evidence>
<dbReference type="Proteomes" id="UP001286313">
    <property type="component" value="Unassembled WGS sequence"/>
</dbReference>
<sequence>MREGVGWIEGGRGYAYWMLHGDSSLFSTDPSRIRPWLVILLFALPKPNPVASYHTFRSLPSILSHLPSPPRLSSPFP</sequence>
<name>A0AAE1BU23_PETCI</name>
<keyword evidence="2" id="KW-1185">Reference proteome</keyword>
<dbReference type="AlphaFoldDB" id="A0AAE1BU23"/>
<comment type="caution">
    <text evidence="1">The sequence shown here is derived from an EMBL/GenBank/DDBJ whole genome shotgun (WGS) entry which is preliminary data.</text>
</comment>
<proteinExistence type="predicted"/>
<dbReference type="EMBL" id="JAWQEG010006408">
    <property type="protein sequence ID" value="KAK3854950.1"/>
    <property type="molecule type" value="Genomic_DNA"/>
</dbReference>
<accession>A0AAE1BU23</accession>
<gene>
    <name evidence="1" type="ORF">Pcinc_038616</name>
</gene>
<organism evidence="1 2">
    <name type="scientific">Petrolisthes cinctipes</name>
    <name type="common">Flat porcelain crab</name>
    <dbReference type="NCBI Taxonomy" id="88211"/>
    <lineage>
        <taxon>Eukaryota</taxon>
        <taxon>Metazoa</taxon>
        <taxon>Ecdysozoa</taxon>
        <taxon>Arthropoda</taxon>
        <taxon>Crustacea</taxon>
        <taxon>Multicrustacea</taxon>
        <taxon>Malacostraca</taxon>
        <taxon>Eumalacostraca</taxon>
        <taxon>Eucarida</taxon>
        <taxon>Decapoda</taxon>
        <taxon>Pleocyemata</taxon>
        <taxon>Anomura</taxon>
        <taxon>Galatheoidea</taxon>
        <taxon>Porcellanidae</taxon>
        <taxon>Petrolisthes</taxon>
    </lineage>
</organism>
<reference evidence="1" key="1">
    <citation type="submission" date="2023-10" db="EMBL/GenBank/DDBJ databases">
        <title>Genome assemblies of two species of porcelain crab, Petrolisthes cinctipes and Petrolisthes manimaculis (Anomura: Porcellanidae).</title>
        <authorList>
            <person name="Angst P."/>
        </authorList>
    </citation>
    <scope>NUCLEOTIDE SEQUENCE</scope>
    <source>
        <strain evidence="1">PB745_01</strain>
        <tissue evidence="1">Gill</tissue>
    </source>
</reference>
<protein>
    <submittedName>
        <fullName evidence="1">Uncharacterized protein</fullName>
    </submittedName>
</protein>
<evidence type="ECO:0000313" key="1">
    <source>
        <dbReference type="EMBL" id="KAK3854950.1"/>
    </source>
</evidence>